<evidence type="ECO:0000313" key="12">
    <source>
        <dbReference type="Proteomes" id="UP000217784"/>
    </source>
</evidence>
<feature type="binding site" evidence="9">
    <location>
        <position position="70"/>
    </location>
    <ligand>
        <name>[4Fe-4S] cluster</name>
        <dbReference type="ChEBI" id="CHEBI:49883"/>
        <label>2</label>
        <note>4Fe-4S-S-AdoMet</note>
    </ligand>
</feature>
<keyword evidence="2 9" id="KW-0949">S-adenosyl-L-methionine</keyword>
<evidence type="ECO:0000256" key="8">
    <source>
        <dbReference type="ARBA" id="ARBA00049466"/>
    </source>
</evidence>
<dbReference type="InterPro" id="IPR013917">
    <property type="entry name" value="tRNA_wybutosine-synth"/>
</dbReference>
<dbReference type="InterPro" id="IPR013785">
    <property type="entry name" value="Aldolase_TIM"/>
</dbReference>
<dbReference type="SFLD" id="SFLDS00029">
    <property type="entry name" value="Radical_SAM"/>
    <property type="match status" value="1"/>
</dbReference>
<dbReference type="Pfam" id="PF04055">
    <property type="entry name" value="Radical_SAM"/>
    <property type="match status" value="1"/>
</dbReference>
<comment type="caution">
    <text evidence="11">The sequence shown here is derived from an EMBL/GenBank/DDBJ whole genome shotgun (WGS) entry which is preliminary data.</text>
</comment>
<keyword evidence="9" id="KW-0963">Cytoplasm</keyword>
<evidence type="ECO:0000313" key="11">
    <source>
        <dbReference type="EMBL" id="PAV04482.1"/>
    </source>
</evidence>
<evidence type="ECO:0000256" key="1">
    <source>
        <dbReference type="ARBA" id="ARBA00022485"/>
    </source>
</evidence>
<keyword evidence="7 9" id="KW-0456">Lyase</keyword>
<evidence type="ECO:0000256" key="9">
    <source>
        <dbReference type="HAMAP-Rule" id="MF_01921"/>
    </source>
</evidence>
<accession>A0A2A2H514</accession>
<dbReference type="SUPFAM" id="SSF102114">
    <property type="entry name" value="Radical SAM enzymes"/>
    <property type="match status" value="1"/>
</dbReference>
<dbReference type="GO" id="GO:0051539">
    <property type="term" value="F:4 iron, 4 sulfur cluster binding"/>
    <property type="evidence" value="ECO:0007669"/>
    <property type="project" value="UniProtKB-UniRule"/>
</dbReference>
<keyword evidence="6 9" id="KW-0411">Iron-sulfur</keyword>
<keyword evidence="1 9" id="KW-0004">4Fe-4S</keyword>
<dbReference type="Proteomes" id="UP000217784">
    <property type="component" value="Unassembled WGS sequence"/>
</dbReference>
<comment type="catalytic activity">
    <reaction evidence="8 9">
        <text>N(1)-methylguanosine(37) in tRNA(Phe) + pyruvate + S-adenosyl-L-methionine = 4-demethylwyosine(37) in tRNA(Phe) + 5'-deoxyadenosine + L-methionine + CO2 + H2O</text>
        <dbReference type="Rhea" id="RHEA:36347"/>
        <dbReference type="Rhea" id="RHEA-COMP:10164"/>
        <dbReference type="Rhea" id="RHEA-COMP:10165"/>
        <dbReference type="ChEBI" id="CHEBI:15361"/>
        <dbReference type="ChEBI" id="CHEBI:15377"/>
        <dbReference type="ChEBI" id="CHEBI:16526"/>
        <dbReference type="ChEBI" id="CHEBI:17319"/>
        <dbReference type="ChEBI" id="CHEBI:57844"/>
        <dbReference type="ChEBI" id="CHEBI:59789"/>
        <dbReference type="ChEBI" id="CHEBI:64315"/>
        <dbReference type="ChEBI" id="CHEBI:73542"/>
        <dbReference type="EC" id="4.1.3.44"/>
    </reaction>
</comment>
<feature type="binding site" evidence="9">
    <location>
        <position position="56"/>
    </location>
    <ligand>
        <name>[4Fe-4S] cluster</name>
        <dbReference type="ChEBI" id="CHEBI:49883"/>
        <label>1</label>
    </ligand>
</feature>
<feature type="binding site" evidence="9">
    <location>
        <position position="43"/>
    </location>
    <ligand>
        <name>[4Fe-4S] cluster</name>
        <dbReference type="ChEBI" id="CHEBI:49883"/>
        <label>1</label>
    </ligand>
</feature>
<protein>
    <recommendedName>
        <fullName evidence="9">S-adenosyl-L-methionine-dependent tRNA 4-demethylwyosine synthase</fullName>
        <ecNumber evidence="9">4.1.3.44</ecNumber>
    </recommendedName>
    <alternativeName>
        <fullName evidence="9">tRNA wyosine derivatives biosynthesis protein Taw1</fullName>
    </alternativeName>
</protein>
<dbReference type="HAMAP" id="MF_01921">
    <property type="entry name" value="TYW1_archaea"/>
    <property type="match status" value="1"/>
</dbReference>
<comment type="subunit">
    <text evidence="9">Monomer.</text>
</comment>
<feature type="binding site" evidence="9">
    <location>
        <position position="66"/>
    </location>
    <ligand>
        <name>[4Fe-4S] cluster</name>
        <dbReference type="ChEBI" id="CHEBI:49883"/>
        <label>2</label>
        <note>4Fe-4S-S-AdoMet</note>
    </ligand>
</feature>
<comment type="subcellular location">
    <subcellularLocation>
        <location evidence="9">Cytoplasm</location>
    </subcellularLocation>
</comment>
<dbReference type="PROSITE" id="PS51918">
    <property type="entry name" value="RADICAL_SAM"/>
    <property type="match status" value="1"/>
</dbReference>
<dbReference type="InterPro" id="IPR058240">
    <property type="entry name" value="rSAM_sf"/>
</dbReference>
<keyword evidence="4 9" id="KW-0479">Metal-binding</keyword>
<evidence type="ECO:0000256" key="7">
    <source>
        <dbReference type="ARBA" id="ARBA00023239"/>
    </source>
</evidence>
<dbReference type="SFLD" id="SFLDF00284">
    <property type="entry name" value="tRNA_wybutosine-synthesizing"/>
    <property type="match status" value="1"/>
</dbReference>
<gene>
    <name evidence="9" type="primary">taw1</name>
    <name evidence="11" type="ORF">ASJ80_06495</name>
</gene>
<comment type="similarity">
    <text evidence="9">Belongs to the TYW1 family.</text>
</comment>
<reference evidence="11 12" key="1">
    <citation type="journal article" date="2017" name="BMC Genomics">
        <title>Genomic analysis of methanogenic archaea reveals a shift towards energy conservation.</title>
        <authorList>
            <person name="Gilmore S.P."/>
            <person name="Henske J.K."/>
            <person name="Sexton J.A."/>
            <person name="Solomon K.V."/>
            <person name="Seppala S."/>
            <person name="Yoo J.I."/>
            <person name="Huyett L.M."/>
            <person name="Pressman A."/>
            <person name="Cogan J.Z."/>
            <person name="Kivenson V."/>
            <person name="Peng X."/>
            <person name="Tan Y."/>
            <person name="Valentine D.L."/>
            <person name="O'Malley M.A."/>
        </authorList>
    </citation>
    <scope>NUCLEOTIDE SEQUENCE [LARGE SCALE GENOMIC DNA]</scope>
    <source>
        <strain evidence="11 12">M.o.H.</strain>
    </source>
</reference>
<dbReference type="EMBL" id="LMVM01000023">
    <property type="protein sequence ID" value="PAV04482.1"/>
    <property type="molecule type" value="Genomic_DNA"/>
</dbReference>
<keyword evidence="12" id="KW-1185">Reference proteome</keyword>
<dbReference type="GO" id="GO:0008033">
    <property type="term" value="P:tRNA processing"/>
    <property type="evidence" value="ECO:0007669"/>
    <property type="project" value="UniProtKB-UniRule"/>
</dbReference>
<dbReference type="CDD" id="cd01335">
    <property type="entry name" value="Radical_SAM"/>
    <property type="match status" value="1"/>
</dbReference>
<evidence type="ECO:0000259" key="10">
    <source>
        <dbReference type="PROSITE" id="PS51918"/>
    </source>
</evidence>
<dbReference type="PANTHER" id="PTHR13930:SF0">
    <property type="entry name" value="S-ADENOSYL-L-METHIONINE-DEPENDENT TRNA 4-DEMETHYLWYOSINE SYNTHASE TYW1-RELATED"/>
    <property type="match status" value="1"/>
</dbReference>
<proteinExistence type="inferred from homology"/>
<evidence type="ECO:0000256" key="6">
    <source>
        <dbReference type="ARBA" id="ARBA00023014"/>
    </source>
</evidence>
<evidence type="ECO:0000256" key="4">
    <source>
        <dbReference type="ARBA" id="ARBA00022723"/>
    </source>
</evidence>
<dbReference type="Gene3D" id="3.20.20.70">
    <property type="entry name" value="Aldolase class I"/>
    <property type="match status" value="1"/>
</dbReference>
<dbReference type="RefSeq" id="WP_069582773.1">
    <property type="nucleotide sequence ID" value="NZ_LMVM01000023.1"/>
</dbReference>
<comment type="function">
    <text evidence="9">Component of the wyosine derivatives biosynthesis pathway that catalyzes the condensation of N-methylguanine with 2 carbon atoms from pyruvate to form the tricyclic 4-demethylwyosine (imG-14) on guanosine-37 of tRNA(Phe).</text>
</comment>
<dbReference type="EC" id="4.1.3.44" evidence="9"/>
<dbReference type="PANTHER" id="PTHR13930">
    <property type="entry name" value="S-ADENOSYL-L-METHIONINE-DEPENDENT TRNA 4-DEMETHYLWYOSINE SYNTHASE"/>
    <property type="match status" value="1"/>
</dbReference>
<dbReference type="InterPro" id="IPR007197">
    <property type="entry name" value="rSAM"/>
</dbReference>
<dbReference type="InterPro" id="IPR034556">
    <property type="entry name" value="tRNA_wybutosine-synthase"/>
</dbReference>
<feature type="domain" description="Radical SAM core" evidence="10">
    <location>
        <begin position="49"/>
        <end position="297"/>
    </location>
</feature>
<dbReference type="Pfam" id="PF08608">
    <property type="entry name" value="Wyosine_form"/>
    <property type="match status" value="1"/>
</dbReference>
<keyword evidence="3 9" id="KW-0819">tRNA processing</keyword>
<feature type="binding site" evidence="9">
    <location>
        <position position="30"/>
    </location>
    <ligand>
        <name>[4Fe-4S] cluster</name>
        <dbReference type="ChEBI" id="CHEBI:49883"/>
        <label>1</label>
    </ligand>
</feature>
<organism evidence="11 12">
    <name type="scientific">Methanobacterium bryantii</name>
    <dbReference type="NCBI Taxonomy" id="2161"/>
    <lineage>
        <taxon>Archaea</taxon>
        <taxon>Methanobacteriati</taxon>
        <taxon>Methanobacteriota</taxon>
        <taxon>Methanomada group</taxon>
        <taxon>Methanobacteria</taxon>
        <taxon>Methanobacteriales</taxon>
        <taxon>Methanobacteriaceae</taxon>
        <taxon>Methanobacterium</taxon>
    </lineage>
</organism>
<dbReference type="SFLD" id="SFLDG01071">
    <property type="entry name" value="tRNA_wybutosine-synthesizing"/>
    <property type="match status" value="1"/>
</dbReference>
<evidence type="ECO:0000256" key="2">
    <source>
        <dbReference type="ARBA" id="ARBA00022691"/>
    </source>
</evidence>
<comment type="cofactor">
    <cofactor evidence="9">
        <name>[4Fe-4S] cluster</name>
        <dbReference type="ChEBI" id="CHEBI:49883"/>
    </cofactor>
    <text evidence="9">Binds 2 [4Fe-4S] clusters. Binds 1 [4Fe-4S] cluster coordinated with 3 cysteines and an exchangeable S-adenosyl-L-methionine.</text>
</comment>
<keyword evidence="5 9" id="KW-0408">Iron</keyword>
<evidence type="ECO:0000256" key="5">
    <source>
        <dbReference type="ARBA" id="ARBA00023004"/>
    </source>
</evidence>
<feature type="binding site" evidence="9">
    <location>
        <position position="73"/>
    </location>
    <ligand>
        <name>[4Fe-4S] cluster</name>
        <dbReference type="ChEBI" id="CHEBI:49883"/>
        <label>2</label>
        <note>4Fe-4S-S-AdoMet</note>
    </ligand>
</feature>
<evidence type="ECO:0000256" key="3">
    <source>
        <dbReference type="ARBA" id="ARBA00022694"/>
    </source>
</evidence>
<dbReference type="GO" id="GO:0046872">
    <property type="term" value="F:metal ion binding"/>
    <property type="evidence" value="ECO:0007669"/>
    <property type="project" value="UniProtKB-KW"/>
</dbReference>
<dbReference type="OrthoDB" id="68499at2157"/>
<dbReference type="NCBIfam" id="TIGR03972">
    <property type="entry name" value="rSAM_TYW1"/>
    <property type="match status" value="1"/>
</dbReference>
<sequence>MSLNDENLKKLEKMGYRFVGNNKHSAAKVCHWTKKSILDEGVCYKQKFYGIESHRCLQISPSVPFCHQKCLFCWRDLSVTQTQWKGDFDEPGEIIDGCIDAQRNLLCGFFGNEKANPKKLQESQDPNNAAISLAGEPMLYPKIDDLIEEFHRRNFTTFLVTNGMTPEKLENLKEEPTQLYVSLDAPNKETYNKLCNPQVENGWNNLNKSLDLISSFDCRTVLRMTCVKGYNMQNVDEYADMIKKTNPDFVEIKAYMFVGYSRKRLTFENMPSNQEIYDFASSVAEKCDLEIKDKSYESRVVLLK</sequence>
<dbReference type="GO" id="GO:0005737">
    <property type="term" value="C:cytoplasm"/>
    <property type="evidence" value="ECO:0007669"/>
    <property type="project" value="UniProtKB-SubCell"/>
</dbReference>
<dbReference type="AlphaFoldDB" id="A0A2A2H514"/>
<dbReference type="InterPro" id="IPR023993">
    <property type="entry name" value="TYW1_archaea"/>
</dbReference>
<dbReference type="GO" id="GO:0102521">
    <property type="term" value="F:tRNA-4-demethylwyosine synthase activity"/>
    <property type="evidence" value="ECO:0007669"/>
    <property type="project" value="UniProtKB-EC"/>
</dbReference>
<name>A0A2A2H514_METBR</name>